<dbReference type="AlphaFoldDB" id="A0A4Y2RL24"/>
<name>A0A4Y2RL24_ARAVE</name>
<reference evidence="1 2" key="1">
    <citation type="journal article" date="2019" name="Sci. Rep.">
        <title>Orb-weaving spider Araneus ventricosus genome elucidates the spidroin gene catalogue.</title>
        <authorList>
            <person name="Kono N."/>
            <person name="Nakamura H."/>
            <person name="Ohtoshi R."/>
            <person name="Moran D.A.P."/>
            <person name="Shinohara A."/>
            <person name="Yoshida Y."/>
            <person name="Fujiwara M."/>
            <person name="Mori M."/>
            <person name="Tomita M."/>
            <person name="Arakawa K."/>
        </authorList>
    </citation>
    <scope>NUCLEOTIDE SEQUENCE [LARGE SCALE GENOMIC DNA]</scope>
</reference>
<dbReference type="Proteomes" id="UP000499080">
    <property type="component" value="Unassembled WGS sequence"/>
</dbReference>
<protein>
    <submittedName>
        <fullName evidence="1">Uncharacterized protein</fullName>
    </submittedName>
</protein>
<evidence type="ECO:0000313" key="2">
    <source>
        <dbReference type="Proteomes" id="UP000499080"/>
    </source>
</evidence>
<sequence>MECTSGFVKVRLLIIIEQTETVIRNELFHLSPTRVCTFRTPQSTVAVEITQEYERSWKLIDQNINTLPTGRRLIDVLFSAHTDRPSIIRRFAPQRLPTGRRLIDVLLPSAYRPVVD</sequence>
<gene>
    <name evidence="1" type="ORF">AVEN_105049_1</name>
</gene>
<keyword evidence="2" id="KW-1185">Reference proteome</keyword>
<proteinExistence type="predicted"/>
<dbReference type="EMBL" id="BGPR01017547">
    <property type="protein sequence ID" value="GBN76474.1"/>
    <property type="molecule type" value="Genomic_DNA"/>
</dbReference>
<organism evidence="1 2">
    <name type="scientific">Araneus ventricosus</name>
    <name type="common">Orbweaver spider</name>
    <name type="synonym">Epeira ventricosa</name>
    <dbReference type="NCBI Taxonomy" id="182803"/>
    <lineage>
        <taxon>Eukaryota</taxon>
        <taxon>Metazoa</taxon>
        <taxon>Ecdysozoa</taxon>
        <taxon>Arthropoda</taxon>
        <taxon>Chelicerata</taxon>
        <taxon>Arachnida</taxon>
        <taxon>Araneae</taxon>
        <taxon>Araneomorphae</taxon>
        <taxon>Entelegynae</taxon>
        <taxon>Araneoidea</taxon>
        <taxon>Araneidae</taxon>
        <taxon>Araneus</taxon>
    </lineage>
</organism>
<evidence type="ECO:0000313" key="1">
    <source>
        <dbReference type="EMBL" id="GBN76474.1"/>
    </source>
</evidence>
<accession>A0A4Y2RL24</accession>
<comment type="caution">
    <text evidence="1">The sequence shown here is derived from an EMBL/GenBank/DDBJ whole genome shotgun (WGS) entry which is preliminary data.</text>
</comment>